<feature type="compositionally biased region" description="Basic residues" evidence="5">
    <location>
        <begin position="38"/>
        <end position="47"/>
    </location>
</feature>
<sequence length="619" mass="69384">MWKGKKRKQEEQTNVYIRKHVEKPKEQSSPQVLQLQSKTKRERKNKKLKSEHVERPLIQQAEEHANFYIGKYVGKPEPTSEEGNKRSEEQTNFYIVDKPKPKGKKRKQTSEEQTTQIGDVVNLSDLLFTNTRDYLIKYKDNQVVKDEQLAGHSKAIEGTIAENGAKNSTAVEIVYGADRIKPFKVNRTRITFSSKVCQIISATIRALSVHSNLKDTSYRRNKNSRIDKKMRLNPLSNFPEANNRIRLNKIGIFPETYNRMRLNKMGIVPEAKGLMVTANLRMFTLAELGSATRGFSPDMMLGEGNYGRLLPYSFSIFEKWHQLALQMEAKHLISSPNKLLAYEHSWVHSGAVASAREALLEALFSGLPSMSISLNWKKNESQESDLKDAVYVCLPLINAAMSEIGKGKFPKKCSLNVDVPTSPLNKKGEIGAEDVVWDADGDGMEMEIGAIVPASEACMACNMSLSCRNQNLRSRIPSGVSDSAGHGSDSSTYPSSCMKSLIMTSSLIVELKKLISCLNDKQKVVYEKIIGAVSKGEGGIFFLYGYRGTGKTFIWRTLTAAIRSQAMDRTCRDVLRSSNSRNLEQPFGGMLIVFGCDFQQILPVVLKGRRQDIISATIN</sequence>
<dbReference type="Pfam" id="PF05970">
    <property type="entry name" value="PIF1"/>
    <property type="match status" value="2"/>
</dbReference>
<feature type="compositionally biased region" description="Polar residues" evidence="5">
    <location>
        <begin position="27"/>
        <end position="36"/>
    </location>
</feature>
<keyword evidence="3 4" id="KW-0378">Hydrolase</keyword>
<comment type="similarity">
    <text evidence="4">Belongs to the helicase family.</text>
</comment>
<feature type="domain" description="DNA helicase Pif1-like DEAD-box helicase" evidence="7">
    <location>
        <begin position="517"/>
        <end position="565"/>
    </location>
</feature>
<comment type="catalytic activity">
    <reaction evidence="4">
        <text>ATP + H2O = ADP + phosphate + H(+)</text>
        <dbReference type="Rhea" id="RHEA:13065"/>
        <dbReference type="ChEBI" id="CHEBI:15377"/>
        <dbReference type="ChEBI" id="CHEBI:15378"/>
        <dbReference type="ChEBI" id="CHEBI:30616"/>
        <dbReference type="ChEBI" id="CHEBI:43474"/>
        <dbReference type="ChEBI" id="CHEBI:456216"/>
        <dbReference type="EC" id="5.6.2.3"/>
    </reaction>
</comment>
<keyword evidence="4" id="KW-0547">Nucleotide-binding</keyword>
<evidence type="ECO:0000256" key="3">
    <source>
        <dbReference type="ARBA" id="ARBA00022801"/>
    </source>
</evidence>
<dbReference type="Proteomes" id="UP001237642">
    <property type="component" value="Unassembled WGS sequence"/>
</dbReference>
<accession>A0AAD8H9D5</accession>
<organism evidence="8 9">
    <name type="scientific">Heracleum sosnowskyi</name>
    <dbReference type="NCBI Taxonomy" id="360622"/>
    <lineage>
        <taxon>Eukaryota</taxon>
        <taxon>Viridiplantae</taxon>
        <taxon>Streptophyta</taxon>
        <taxon>Embryophyta</taxon>
        <taxon>Tracheophyta</taxon>
        <taxon>Spermatophyta</taxon>
        <taxon>Magnoliopsida</taxon>
        <taxon>eudicotyledons</taxon>
        <taxon>Gunneridae</taxon>
        <taxon>Pentapetalae</taxon>
        <taxon>asterids</taxon>
        <taxon>campanulids</taxon>
        <taxon>Apiales</taxon>
        <taxon>Apiaceae</taxon>
        <taxon>Apioideae</taxon>
        <taxon>apioid superclade</taxon>
        <taxon>Tordylieae</taxon>
        <taxon>Tordyliinae</taxon>
        <taxon>Heracleum</taxon>
    </lineage>
</organism>
<evidence type="ECO:0000256" key="4">
    <source>
        <dbReference type="RuleBase" id="RU363044"/>
    </source>
</evidence>
<keyword evidence="4" id="KW-0227">DNA damage</keyword>
<dbReference type="SUPFAM" id="SSF64167">
    <property type="entry name" value="SurE-like"/>
    <property type="match status" value="1"/>
</dbReference>
<dbReference type="Gene3D" id="3.40.1210.10">
    <property type="entry name" value="Survival protein SurE-like phosphatase/nucleotidase"/>
    <property type="match status" value="1"/>
</dbReference>
<dbReference type="GO" id="GO:0000723">
    <property type="term" value="P:telomere maintenance"/>
    <property type="evidence" value="ECO:0007669"/>
    <property type="project" value="InterPro"/>
</dbReference>
<dbReference type="EMBL" id="JAUIZM010000009">
    <property type="protein sequence ID" value="KAK1362766.1"/>
    <property type="molecule type" value="Genomic_DNA"/>
</dbReference>
<evidence type="ECO:0000256" key="5">
    <source>
        <dbReference type="SAM" id="MobiDB-lite"/>
    </source>
</evidence>
<dbReference type="Pfam" id="PF01975">
    <property type="entry name" value="SurE"/>
    <property type="match status" value="1"/>
</dbReference>
<comment type="similarity">
    <text evidence="1">Belongs to the SurE nucleotidase family.</text>
</comment>
<dbReference type="InterPro" id="IPR027417">
    <property type="entry name" value="P-loop_NTPase"/>
</dbReference>
<feature type="compositionally biased region" description="Basic and acidic residues" evidence="5">
    <location>
        <begin position="48"/>
        <end position="57"/>
    </location>
</feature>
<evidence type="ECO:0000256" key="1">
    <source>
        <dbReference type="ARBA" id="ARBA00011062"/>
    </source>
</evidence>
<feature type="domain" description="Survival protein SurE-like phosphatase/nucleotidase" evidence="6">
    <location>
        <begin position="328"/>
        <end position="426"/>
    </location>
</feature>
<evidence type="ECO:0000313" key="8">
    <source>
        <dbReference type="EMBL" id="KAK1362766.1"/>
    </source>
</evidence>
<keyword evidence="4" id="KW-0233">DNA recombination</keyword>
<dbReference type="InterPro" id="IPR030048">
    <property type="entry name" value="SurE"/>
</dbReference>
<dbReference type="InterPro" id="IPR010285">
    <property type="entry name" value="DNA_helicase_pif1-like_DEAD"/>
</dbReference>
<keyword evidence="4" id="KW-0234">DNA repair</keyword>
<evidence type="ECO:0000256" key="2">
    <source>
        <dbReference type="ARBA" id="ARBA00022723"/>
    </source>
</evidence>
<evidence type="ECO:0000259" key="7">
    <source>
        <dbReference type="Pfam" id="PF05970"/>
    </source>
</evidence>
<evidence type="ECO:0000259" key="6">
    <source>
        <dbReference type="Pfam" id="PF01975"/>
    </source>
</evidence>
<dbReference type="GO" id="GO:0006281">
    <property type="term" value="P:DNA repair"/>
    <property type="evidence" value="ECO:0007669"/>
    <property type="project" value="UniProtKB-KW"/>
</dbReference>
<dbReference type="Gene3D" id="3.40.50.300">
    <property type="entry name" value="P-loop containing nucleotide triphosphate hydrolases"/>
    <property type="match status" value="1"/>
</dbReference>
<evidence type="ECO:0000313" key="9">
    <source>
        <dbReference type="Proteomes" id="UP001237642"/>
    </source>
</evidence>
<dbReference type="AlphaFoldDB" id="A0AAD8H9D5"/>
<keyword evidence="4" id="KW-0347">Helicase</keyword>
<dbReference type="EC" id="5.6.2.3" evidence="4"/>
<dbReference type="GO" id="GO:0046872">
    <property type="term" value="F:metal ion binding"/>
    <property type="evidence" value="ECO:0007669"/>
    <property type="project" value="UniProtKB-KW"/>
</dbReference>
<comment type="cofactor">
    <cofactor evidence="4">
        <name>Mg(2+)</name>
        <dbReference type="ChEBI" id="CHEBI:18420"/>
    </cofactor>
</comment>
<reference evidence="8" key="2">
    <citation type="submission" date="2023-05" db="EMBL/GenBank/DDBJ databases">
        <authorList>
            <person name="Schelkunov M.I."/>
        </authorList>
    </citation>
    <scope>NUCLEOTIDE SEQUENCE</scope>
    <source>
        <strain evidence="8">Hsosn_3</strain>
        <tissue evidence="8">Leaf</tissue>
    </source>
</reference>
<comment type="caution">
    <text evidence="8">The sequence shown here is derived from an EMBL/GenBank/DDBJ whole genome shotgun (WGS) entry which is preliminary data.</text>
</comment>
<dbReference type="PANTHER" id="PTHR30457">
    <property type="entry name" value="5'-NUCLEOTIDASE SURE"/>
    <property type="match status" value="1"/>
</dbReference>
<feature type="region of interest" description="Disordered" evidence="5">
    <location>
        <begin position="19"/>
        <end position="57"/>
    </location>
</feature>
<dbReference type="InterPro" id="IPR002828">
    <property type="entry name" value="SurE-like_Pase/nucleotidase"/>
</dbReference>
<feature type="region of interest" description="Disordered" evidence="5">
    <location>
        <begin position="72"/>
        <end position="113"/>
    </location>
</feature>
<dbReference type="InterPro" id="IPR036523">
    <property type="entry name" value="SurE-like_sf"/>
</dbReference>
<dbReference type="GO" id="GO:0043139">
    <property type="term" value="F:5'-3' DNA helicase activity"/>
    <property type="evidence" value="ECO:0007669"/>
    <property type="project" value="UniProtKB-EC"/>
</dbReference>
<dbReference type="GO" id="GO:0005524">
    <property type="term" value="F:ATP binding"/>
    <property type="evidence" value="ECO:0007669"/>
    <property type="project" value="UniProtKB-KW"/>
</dbReference>
<feature type="domain" description="DNA helicase Pif1-like DEAD-box helicase" evidence="7">
    <location>
        <begin position="566"/>
        <end position="619"/>
    </location>
</feature>
<keyword evidence="9" id="KW-1185">Reference proteome</keyword>
<gene>
    <name evidence="8" type="ORF">POM88_038327</name>
</gene>
<protein>
    <recommendedName>
        <fullName evidence="4">ATP-dependent DNA helicase</fullName>
        <ecNumber evidence="4">5.6.2.3</ecNumber>
    </recommendedName>
</protein>
<keyword evidence="2" id="KW-0479">Metal-binding</keyword>
<proteinExistence type="inferred from homology"/>
<keyword evidence="4" id="KW-0067">ATP-binding</keyword>
<dbReference type="PANTHER" id="PTHR30457:SF5">
    <property type="entry name" value="OS01G0709400 PROTEIN"/>
    <property type="match status" value="1"/>
</dbReference>
<dbReference type="GO" id="GO:0008252">
    <property type="term" value="F:nucleotidase activity"/>
    <property type="evidence" value="ECO:0007669"/>
    <property type="project" value="InterPro"/>
</dbReference>
<name>A0AAD8H9D5_9APIA</name>
<reference evidence="8" key="1">
    <citation type="submission" date="2023-02" db="EMBL/GenBank/DDBJ databases">
        <title>Genome of toxic invasive species Heracleum sosnowskyi carries increased number of genes despite the absence of recent whole-genome duplications.</title>
        <authorList>
            <person name="Schelkunov M."/>
            <person name="Shtratnikova V."/>
            <person name="Makarenko M."/>
            <person name="Klepikova A."/>
            <person name="Omelchenko D."/>
            <person name="Novikova G."/>
            <person name="Obukhova E."/>
            <person name="Bogdanov V."/>
            <person name="Penin A."/>
            <person name="Logacheva M."/>
        </authorList>
    </citation>
    <scope>NUCLEOTIDE SEQUENCE</scope>
    <source>
        <strain evidence="8">Hsosn_3</strain>
        <tissue evidence="8">Leaf</tissue>
    </source>
</reference>
<dbReference type="GO" id="GO:0006310">
    <property type="term" value="P:DNA recombination"/>
    <property type="evidence" value="ECO:0007669"/>
    <property type="project" value="UniProtKB-KW"/>
</dbReference>
<dbReference type="SUPFAM" id="SSF52540">
    <property type="entry name" value="P-loop containing nucleoside triphosphate hydrolases"/>
    <property type="match status" value="1"/>
</dbReference>